<evidence type="ECO:0000313" key="2">
    <source>
        <dbReference type="EMBL" id="MBB5471370.1"/>
    </source>
</evidence>
<evidence type="ECO:0000313" key="4">
    <source>
        <dbReference type="Proteomes" id="UP000564629"/>
    </source>
</evidence>
<dbReference type="EMBL" id="BJVQ01000079">
    <property type="protein sequence ID" value="GEL48422.1"/>
    <property type="molecule type" value="Genomic_DNA"/>
</dbReference>
<gene>
    <name evidence="1" type="ORF">CHO01_35380</name>
    <name evidence="2" type="ORF">HNR08_000106</name>
</gene>
<reference evidence="1 3" key="1">
    <citation type="submission" date="2019-07" db="EMBL/GenBank/DDBJ databases">
        <title>Whole genome shotgun sequence of Cellulomonas hominis NBRC 16055.</title>
        <authorList>
            <person name="Hosoyama A."/>
            <person name="Uohara A."/>
            <person name="Ohji S."/>
            <person name="Ichikawa N."/>
        </authorList>
    </citation>
    <scope>NUCLEOTIDE SEQUENCE [LARGE SCALE GENOMIC DNA]</scope>
    <source>
        <strain evidence="1 3">NBRC 16055</strain>
    </source>
</reference>
<evidence type="ECO:0000313" key="3">
    <source>
        <dbReference type="Proteomes" id="UP000321723"/>
    </source>
</evidence>
<dbReference type="Proteomes" id="UP000321723">
    <property type="component" value="Unassembled WGS sequence"/>
</dbReference>
<accession>A0A511FGW0</accession>
<comment type="caution">
    <text evidence="1">The sequence shown here is derived from an EMBL/GenBank/DDBJ whole genome shotgun (WGS) entry which is preliminary data.</text>
</comment>
<proteinExistence type="predicted"/>
<evidence type="ECO:0000313" key="1">
    <source>
        <dbReference type="EMBL" id="GEL48422.1"/>
    </source>
</evidence>
<dbReference type="Proteomes" id="UP000564629">
    <property type="component" value="Unassembled WGS sequence"/>
</dbReference>
<dbReference type="OrthoDB" id="3260805at2"/>
<organism evidence="1 3">
    <name type="scientific">Cellulomonas hominis</name>
    <dbReference type="NCBI Taxonomy" id="156981"/>
    <lineage>
        <taxon>Bacteria</taxon>
        <taxon>Bacillati</taxon>
        <taxon>Actinomycetota</taxon>
        <taxon>Actinomycetes</taxon>
        <taxon>Micrococcales</taxon>
        <taxon>Cellulomonadaceae</taxon>
        <taxon>Cellulomonas</taxon>
    </lineage>
</organism>
<dbReference type="AlphaFoldDB" id="A0A511FGW0"/>
<protein>
    <submittedName>
        <fullName evidence="1">Uncharacterized protein</fullName>
    </submittedName>
</protein>
<dbReference type="EMBL" id="JACHDN010000001">
    <property type="protein sequence ID" value="MBB5471370.1"/>
    <property type="molecule type" value="Genomic_DNA"/>
</dbReference>
<keyword evidence="3" id="KW-1185">Reference proteome</keyword>
<name>A0A511FGW0_9CELL</name>
<sequence>MPMFSRRHALPDDVRRSLDLPPGDKVLACAQASGGRWLAATRRALYVVDATQVTRHAWTDVDRASFVPDPAAITVHWVTGTAEELPLTPPLPVAFAQTFRERVQSSVVHVETVTPPGAGPVRVVLRRGADGDLFTQSIGSGRVDLADPAVVALIEEAEARVRAAAGLRA</sequence>
<reference evidence="2 4" key="2">
    <citation type="submission" date="2020-08" db="EMBL/GenBank/DDBJ databases">
        <title>Sequencing the genomes of 1000 actinobacteria strains.</title>
        <authorList>
            <person name="Klenk H.-P."/>
        </authorList>
    </citation>
    <scope>NUCLEOTIDE SEQUENCE [LARGE SCALE GENOMIC DNA]</scope>
    <source>
        <strain evidence="2 4">DSM 9581</strain>
    </source>
</reference>